<dbReference type="Proteomes" id="UP001056336">
    <property type="component" value="Chromosome"/>
</dbReference>
<keyword evidence="1" id="KW-0812">Transmembrane</keyword>
<sequence>MPLWALTLLTFGVYAGFALLRHRQFGTAGYDLGIFDQAVRRYAHLQAPMVPLKGSGYNIFGDHFHPIIALAAPFYWIWDSPQTLLVVQAALIAISVPVVYRFAHRRTSSRMSLIICGSYGFSWAFQTMVNFNFHEVAFGVPLLALAIDALDRQDDRQLFLFSGALLFVREDMGVLVLLIGILRTVRGGLRPWGGARRRLPGLVLIGAGVAMYEVATGLVLPHFSPTGTFAYWQYGPTLGANLSDAAVRSLTHPWHVIDLFFSPKVKTETLLYFLLPLLLLPLRSRYSWLALPLLAQRFFEPTDRRLLWEPHYHYNALPWVVLVLAMVDGAARLSWFDRARARTLLAGVLVLVPVVLVAFVPDVAPLHSAITGKLYRLDPQMRAQAATVARIPAHVCVAADDRIAGHLTGRDWVTIPGLVDYRRIDLVVLDLSQKDVGGNLGPPAGAELAIVVRRGFHLVFVANGTLEIWQSPSYTGPSSACGPLSAGKPS</sequence>
<feature type="transmembrane region" description="Helical" evidence="1">
    <location>
        <begin position="341"/>
        <end position="360"/>
    </location>
</feature>
<evidence type="ECO:0000313" key="2">
    <source>
        <dbReference type="EMBL" id="UQX87858.1"/>
    </source>
</evidence>
<evidence type="ECO:0000256" key="1">
    <source>
        <dbReference type="SAM" id="Phobius"/>
    </source>
</evidence>
<feature type="transmembrane region" description="Helical" evidence="1">
    <location>
        <begin position="316"/>
        <end position="335"/>
    </location>
</feature>
<dbReference type="Pfam" id="PF09852">
    <property type="entry name" value="DUF2079"/>
    <property type="match status" value="1"/>
</dbReference>
<organism evidence="2 3">
    <name type="scientific">Jatrophihabitans telluris</name>
    <dbReference type="NCBI Taxonomy" id="2038343"/>
    <lineage>
        <taxon>Bacteria</taxon>
        <taxon>Bacillati</taxon>
        <taxon>Actinomycetota</taxon>
        <taxon>Actinomycetes</taxon>
        <taxon>Jatrophihabitantales</taxon>
        <taxon>Jatrophihabitantaceae</taxon>
        <taxon>Jatrophihabitans</taxon>
    </lineage>
</organism>
<dbReference type="InterPro" id="IPR018650">
    <property type="entry name" value="STSV1_Orf64"/>
</dbReference>
<dbReference type="EMBL" id="CP097332">
    <property type="protein sequence ID" value="UQX87858.1"/>
    <property type="molecule type" value="Genomic_DNA"/>
</dbReference>
<proteinExistence type="predicted"/>
<dbReference type="RefSeq" id="WP_249770797.1">
    <property type="nucleotide sequence ID" value="NZ_CP097332.1"/>
</dbReference>
<keyword evidence="1" id="KW-1133">Transmembrane helix</keyword>
<reference evidence="2" key="1">
    <citation type="journal article" date="2018" name="Int. J. Syst. Evol. Microbiol.">
        <title>Jatrophihabitans telluris sp. nov., isolated from sediment soil of lava forest wetlands and the emended description of the genus Jatrophihabitans.</title>
        <authorList>
            <person name="Lee K.C."/>
            <person name="Suh M.K."/>
            <person name="Eom M.K."/>
            <person name="Kim K.K."/>
            <person name="Kim J.S."/>
            <person name="Kim D.S."/>
            <person name="Ko S.H."/>
            <person name="Shin Y.K."/>
            <person name="Lee J.S."/>
        </authorList>
    </citation>
    <scope>NUCLEOTIDE SEQUENCE</scope>
    <source>
        <strain evidence="2">N237</strain>
    </source>
</reference>
<protein>
    <submittedName>
        <fullName evidence="2">DUF2079 domain-containing protein</fullName>
    </submittedName>
</protein>
<name>A0ABY4QW13_9ACTN</name>
<feature type="transmembrane region" description="Helical" evidence="1">
    <location>
        <begin position="112"/>
        <end position="133"/>
    </location>
</feature>
<feature type="transmembrane region" description="Helical" evidence="1">
    <location>
        <begin position="83"/>
        <end position="100"/>
    </location>
</feature>
<gene>
    <name evidence="2" type="ORF">M6D93_16345</name>
</gene>
<keyword evidence="1" id="KW-0472">Membrane</keyword>
<keyword evidence="3" id="KW-1185">Reference proteome</keyword>
<evidence type="ECO:0000313" key="3">
    <source>
        <dbReference type="Proteomes" id="UP001056336"/>
    </source>
</evidence>
<feature type="transmembrane region" description="Helical" evidence="1">
    <location>
        <begin position="158"/>
        <end position="182"/>
    </location>
</feature>
<accession>A0ABY4QW13</accession>
<reference evidence="2" key="2">
    <citation type="submission" date="2022-05" db="EMBL/GenBank/DDBJ databases">
        <authorList>
            <person name="Kim J.-S."/>
            <person name="Lee K."/>
            <person name="Suh M."/>
            <person name="Eom M."/>
            <person name="Kim J.-S."/>
            <person name="Kim D.-S."/>
            <person name="Ko S.-H."/>
            <person name="Shin Y."/>
            <person name="Lee J.-S."/>
        </authorList>
    </citation>
    <scope>NUCLEOTIDE SEQUENCE</scope>
    <source>
        <strain evidence="2">N237</strain>
    </source>
</reference>
<feature type="transmembrane region" description="Helical" evidence="1">
    <location>
        <begin position="202"/>
        <end position="223"/>
    </location>
</feature>